<accession>A0AC34QXE6</accession>
<name>A0AC34QXE6_9BILA</name>
<proteinExistence type="predicted"/>
<evidence type="ECO:0000313" key="1">
    <source>
        <dbReference type="Proteomes" id="UP000887576"/>
    </source>
</evidence>
<organism evidence="1 2">
    <name type="scientific">Panagrolaimus sp. JU765</name>
    <dbReference type="NCBI Taxonomy" id="591449"/>
    <lineage>
        <taxon>Eukaryota</taxon>
        <taxon>Metazoa</taxon>
        <taxon>Ecdysozoa</taxon>
        <taxon>Nematoda</taxon>
        <taxon>Chromadorea</taxon>
        <taxon>Rhabditida</taxon>
        <taxon>Tylenchina</taxon>
        <taxon>Panagrolaimomorpha</taxon>
        <taxon>Panagrolaimoidea</taxon>
        <taxon>Panagrolaimidae</taxon>
        <taxon>Panagrolaimus</taxon>
    </lineage>
</organism>
<evidence type="ECO:0000313" key="2">
    <source>
        <dbReference type="WBParaSite" id="JU765_v2.g20160.t2"/>
    </source>
</evidence>
<protein>
    <submittedName>
        <fullName evidence="2">Uncharacterized protein</fullName>
    </submittedName>
</protein>
<reference evidence="2" key="1">
    <citation type="submission" date="2022-11" db="UniProtKB">
        <authorList>
            <consortium name="WormBaseParasite"/>
        </authorList>
    </citation>
    <scope>IDENTIFICATION</scope>
</reference>
<dbReference type="WBParaSite" id="JU765_v2.g20160.t2">
    <property type="protein sequence ID" value="JU765_v2.g20160.t2"/>
    <property type="gene ID" value="JU765_v2.g20160"/>
</dbReference>
<dbReference type="Proteomes" id="UP000887576">
    <property type="component" value="Unplaced"/>
</dbReference>
<sequence length="235" mass="26582">MAKFKKSKPPNVLAPPDALPLMSKEVLQDISREAAQVKEGSKAVIAENYKFFWCCNLSLREVATNFGIFSLFVDLFAILTAARHIQYLGYQFLFCSTVFGPPLLIFAVNSVVFREWAFVLVYLTCLFRFLINGVLMYFHFQNSIAIKEMAKLASQANQTSKVPQVSSNSTLPSRPPTMFKSPIACYVMMGICALMALLQIWAAVVVVFRSRQWIRHRQLLQGIQEKGGPKENKQN</sequence>